<name>A0A6L8W6F8_9PROT</name>
<keyword evidence="1 2" id="KW-0732">Signal</keyword>
<reference evidence="3 4" key="1">
    <citation type="submission" date="2019-12" db="EMBL/GenBank/DDBJ databases">
        <title>Snethiella sp. nov. sp. isolated from sea sand.</title>
        <authorList>
            <person name="Kim J."/>
            <person name="Jeong S.E."/>
            <person name="Jung H.S."/>
            <person name="Jeon C.O."/>
        </authorList>
    </citation>
    <scope>NUCLEOTIDE SEQUENCE [LARGE SCALE GENOMIC DNA]</scope>
    <source>
        <strain evidence="3 4">DP05</strain>
    </source>
</reference>
<sequence length="369" mass="40252">MKSIFKATMAALSLLLVGTQVATADVKLVYSSWFPGQSKHHTEVLKPFFDRIAAESEGAISYELFTDGTIAGGRATLQAIRDGVVDMGLIANLYHPAELKNSALLSELATFMIDDAMVGTAAYNEFILLDCPTCVQDYVDQNIVPIGFFSNPPYLLLCNKPVASHADLSGLRVRAVGAWASLIDAAGGSSVNMTTQESYEALERGQIDCTIGSADWLVQSSLFDVVTHVNTMSLGTYTGGLIIDMNAETWSELDEGQREIVLRNASLAVVDFSLVYIEESKATLSLADEKNVALLSPEEDLVAFYAERREKEINRVIALASDRGIEGAEAMLDRFSELVVKWQGIVEEVGHDRDALAARLYDEVYSKLN</sequence>
<evidence type="ECO:0000256" key="2">
    <source>
        <dbReference type="SAM" id="SignalP"/>
    </source>
</evidence>
<keyword evidence="4" id="KW-1185">Reference proteome</keyword>
<proteinExistence type="predicted"/>
<dbReference type="NCBIfam" id="NF037995">
    <property type="entry name" value="TRAP_S1"/>
    <property type="match status" value="1"/>
</dbReference>
<dbReference type="PANTHER" id="PTHR33376">
    <property type="match status" value="1"/>
</dbReference>
<dbReference type="Pfam" id="PF03480">
    <property type="entry name" value="DctP"/>
    <property type="match status" value="1"/>
</dbReference>
<dbReference type="InterPro" id="IPR038404">
    <property type="entry name" value="TRAP_DctP_sf"/>
</dbReference>
<dbReference type="PANTHER" id="PTHR33376:SF15">
    <property type="entry name" value="BLL6794 PROTEIN"/>
    <property type="match status" value="1"/>
</dbReference>
<organism evidence="3 4">
    <name type="scientific">Sneathiella litorea</name>
    <dbReference type="NCBI Taxonomy" id="2606216"/>
    <lineage>
        <taxon>Bacteria</taxon>
        <taxon>Pseudomonadati</taxon>
        <taxon>Pseudomonadota</taxon>
        <taxon>Alphaproteobacteria</taxon>
        <taxon>Sneathiellales</taxon>
        <taxon>Sneathiellaceae</taxon>
        <taxon>Sneathiella</taxon>
    </lineage>
</organism>
<dbReference type="GO" id="GO:0055085">
    <property type="term" value="P:transmembrane transport"/>
    <property type="evidence" value="ECO:0007669"/>
    <property type="project" value="InterPro"/>
</dbReference>
<gene>
    <name evidence="3" type="ORF">GQE98_08590</name>
</gene>
<evidence type="ECO:0000256" key="1">
    <source>
        <dbReference type="ARBA" id="ARBA00022729"/>
    </source>
</evidence>
<dbReference type="Gene3D" id="3.40.190.170">
    <property type="entry name" value="Bacterial extracellular solute-binding protein, family 7"/>
    <property type="match status" value="1"/>
</dbReference>
<dbReference type="RefSeq" id="WP_161315249.1">
    <property type="nucleotide sequence ID" value="NZ_WTUW01000002.1"/>
</dbReference>
<feature type="chain" id="PRO_5026988127" description="C4-dicarboxylate ABC transporter substrate-binding protein" evidence="2">
    <location>
        <begin position="25"/>
        <end position="369"/>
    </location>
</feature>
<evidence type="ECO:0000313" key="3">
    <source>
        <dbReference type="EMBL" id="MZR30691.1"/>
    </source>
</evidence>
<dbReference type="EMBL" id="WTUW01000002">
    <property type="protein sequence ID" value="MZR30691.1"/>
    <property type="molecule type" value="Genomic_DNA"/>
</dbReference>
<evidence type="ECO:0000313" key="4">
    <source>
        <dbReference type="Proteomes" id="UP000476030"/>
    </source>
</evidence>
<dbReference type="CDD" id="cd13666">
    <property type="entry name" value="PBP2_TRAP_DctP_like_1"/>
    <property type="match status" value="1"/>
</dbReference>
<evidence type="ECO:0008006" key="5">
    <source>
        <dbReference type="Google" id="ProtNLM"/>
    </source>
</evidence>
<comment type="caution">
    <text evidence="3">The sequence shown here is derived from an EMBL/GenBank/DDBJ whole genome shotgun (WGS) entry which is preliminary data.</text>
</comment>
<feature type="signal peptide" evidence="2">
    <location>
        <begin position="1"/>
        <end position="24"/>
    </location>
</feature>
<accession>A0A6L8W6F8</accession>
<protein>
    <recommendedName>
        <fullName evidence="5">C4-dicarboxylate ABC transporter substrate-binding protein</fullName>
    </recommendedName>
</protein>
<dbReference type="AlphaFoldDB" id="A0A6L8W6F8"/>
<dbReference type="InterPro" id="IPR018389">
    <property type="entry name" value="DctP_fam"/>
</dbReference>
<dbReference type="Proteomes" id="UP000476030">
    <property type="component" value="Unassembled WGS sequence"/>
</dbReference>